<dbReference type="PANTHER" id="PTHR47992">
    <property type="entry name" value="PROTEIN PHOSPHATASE"/>
    <property type="match status" value="1"/>
</dbReference>
<dbReference type="SMART" id="SM00332">
    <property type="entry name" value="PP2Cc"/>
    <property type="match status" value="1"/>
</dbReference>
<feature type="domain" description="PPM-type phosphatase" evidence="1">
    <location>
        <begin position="72"/>
        <end position="357"/>
    </location>
</feature>
<reference evidence="2" key="2">
    <citation type="journal article" date="2018" name="Nat. Commun.">
        <title>Tailed giant Tupanvirus possesses the most complete translational apparatus of the known virosphere.</title>
        <authorList>
            <person name="Abrahao J."/>
            <person name="Silva L."/>
            <person name="Silva L.S."/>
            <person name="Khalil J.Y.B."/>
            <person name="Rodrigues R."/>
            <person name="Arantes T."/>
            <person name="Assis F."/>
            <person name="Boratto P."/>
            <person name="Andrade M."/>
            <person name="Kroon E.G."/>
            <person name="Ribeiro B."/>
            <person name="Bergier I."/>
            <person name="Seligmann H."/>
            <person name="Ghigo E."/>
            <person name="Colson P."/>
            <person name="Levasseur A."/>
            <person name="Kroemer G."/>
            <person name="Raoult D."/>
            <person name="La Scola B."/>
        </authorList>
    </citation>
    <scope>NUCLEOTIDE SEQUENCE [LARGE SCALE GENOMIC DNA]</scope>
    <source>
        <strain evidence="2">Deep ocean</strain>
    </source>
</reference>
<name>A0A6N1NE03_9VIRU</name>
<dbReference type="CDD" id="cd00143">
    <property type="entry name" value="PP2Cc"/>
    <property type="match status" value="1"/>
</dbReference>
<reference evidence="2" key="1">
    <citation type="submission" date="2017-06" db="EMBL/GenBank/DDBJ databases">
        <authorList>
            <person name="Assis F.L."/>
            <person name="Abrahao J.S."/>
            <person name="Silva L."/>
            <person name="Khalil J.B."/>
            <person name="Rodrigues R."/>
            <person name="Silva L.S."/>
            <person name="Boratto P."/>
            <person name="Andrade M."/>
            <person name="Kroon E.G."/>
            <person name="Ribeiro B."/>
            <person name="Bergier I."/>
            <person name="Seligmann H."/>
            <person name="Ghigo E."/>
            <person name="Colson P."/>
            <person name="Levasseur A."/>
            <person name="Raoult D."/>
            <person name="Scola B.L."/>
        </authorList>
    </citation>
    <scope>NUCLEOTIDE SEQUENCE</scope>
    <source>
        <strain evidence="2">Deep ocean</strain>
    </source>
</reference>
<dbReference type="Pfam" id="PF00481">
    <property type="entry name" value="PP2C"/>
    <property type="match status" value="1"/>
</dbReference>
<organism evidence="2">
    <name type="scientific">Tupanvirus deep ocean</name>
    <dbReference type="NCBI Taxonomy" id="2126984"/>
    <lineage>
        <taxon>Viruses</taxon>
        <taxon>Varidnaviria</taxon>
        <taxon>Bamfordvirae</taxon>
        <taxon>Nucleocytoviricota</taxon>
        <taxon>Megaviricetes</taxon>
        <taxon>Imitervirales</taxon>
        <taxon>Mimiviridae</taxon>
        <taxon>Megamimivirinae</taxon>
        <taxon>Tupanvirus</taxon>
        <taxon>Tupanvirus altamarinense</taxon>
    </lineage>
</organism>
<dbReference type="InterPro" id="IPR001932">
    <property type="entry name" value="PPM-type_phosphatase-like_dom"/>
</dbReference>
<accession>A0A6N1NE03</accession>
<dbReference type="SUPFAM" id="SSF81606">
    <property type="entry name" value="PP2C-like"/>
    <property type="match status" value="1"/>
</dbReference>
<dbReference type="InterPro" id="IPR036457">
    <property type="entry name" value="PPM-type-like_dom_sf"/>
</dbReference>
<dbReference type="InterPro" id="IPR015655">
    <property type="entry name" value="PP2C"/>
</dbReference>
<dbReference type="KEGG" id="vg:80517098"/>
<dbReference type="EMBL" id="MF405918">
    <property type="protein sequence ID" value="QKU33799.1"/>
    <property type="molecule type" value="Genomic_DNA"/>
</dbReference>
<sequence>MYMIMLRIYILKYFLIINFLCEINKFIRTNRRQKNGIIMIFFVQKKLILFYNRYKIWHYYRTLLIIMPRPIHVHSTTQQGKRESNEDVELHQLNLLDDGYIKDRRYAPIDFFIICDGHGGSEVAKHCAPLVKRHLMKNTLNYPLTHSYICKIYDFVQKNLASHEEQIGIECGCTALVVVRYYDDEGRDYVQVINLGDCRAVLSRRGLAIPLCKDHKPFWSDEKHRIDNVNKRYGTDFQVHYEAGDWRIHDLSVCRSFGDISATPHVTHIPESFNYPLQNDDEFIIMACDGLWDVVQNHEAVNFVRDHMKNNNIELYEIPGKYPSPEVANSNCIARKLASYAIARGSTDNISIYIIFFGKNT</sequence>
<protein>
    <recommendedName>
        <fullName evidence="1">PPM-type phosphatase domain-containing protein</fullName>
    </recommendedName>
</protein>
<proteinExistence type="predicted"/>
<evidence type="ECO:0000259" key="1">
    <source>
        <dbReference type="PROSITE" id="PS51746"/>
    </source>
</evidence>
<dbReference type="Gene3D" id="3.60.40.10">
    <property type="entry name" value="PPM-type phosphatase domain"/>
    <property type="match status" value="1"/>
</dbReference>
<dbReference type="GeneID" id="80517098"/>
<dbReference type="GO" id="GO:0004722">
    <property type="term" value="F:protein serine/threonine phosphatase activity"/>
    <property type="evidence" value="ECO:0007669"/>
    <property type="project" value="InterPro"/>
</dbReference>
<dbReference type="PROSITE" id="PS51746">
    <property type="entry name" value="PPM_2"/>
    <property type="match status" value="1"/>
</dbReference>
<evidence type="ECO:0000313" key="2">
    <source>
        <dbReference type="EMBL" id="QKU33799.1"/>
    </source>
</evidence>
<dbReference type="RefSeq" id="YP_010780407.1">
    <property type="nucleotide sequence ID" value="NC_075038.1"/>
</dbReference>